<sequence length="254" mass="28721">MGGPVSNSISRRHRSLCNSTVKAERLRDWCNAYPSLSKLIQMMKFGKVFKFKQDTEAETSKLWCDLLPVLDGLLCVQVGKRGRLNNAILQALHAHPTVSKIIVTSLENLPQEVCFDDLSSIIVKSHEPTSEGDTRTFISYLARGLQIEHMFFRELLDNSQIQIPTFKGLQRISLARIPESNTWFPPFISSHSRLKVIEWLCPARFDNIPSSLSTFMDPSQTFQITSVAFRVTSDTSSEPQEWQVLQAGAVSFKT</sequence>
<gene>
    <name evidence="1" type="ORF">BDP27DRAFT_287661</name>
</gene>
<organism evidence="1 2">
    <name type="scientific">Rhodocollybia butyracea</name>
    <dbReference type="NCBI Taxonomy" id="206335"/>
    <lineage>
        <taxon>Eukaryota</taxon>
        <taxon>Fungi</taxon>
        <taxon>Dikarya</taxon>
        <taxon>Basidiomycota</taxon>
        <taxon>Agaricomycotina</taxon>
        <taxon>Agaricomycetes</taxon>
        <taxon>Agaricomycetidae</taxon>
        <taxon>Agaricales</taxon>
        <taxon>Marasmiineae</taxon>
        <taxon>Omphalotaceae</taxon>
        <taxon>Rhodocollybia</taxon>
    </lineage>
</organism>
<evidence type="ECO:0000313" key="1">
    <source>
        <dbReference type="EMBL" id="KAF9073632.1"/>
    </source>
</evidence>
<evidence type="ECO:0000313" key="2">
    <source>
        <dbReference type="Proteomes" id="UP000772434"/>
    </source>
</evidence>
<comment type="caution">
    <text evidence="1">The sequence shown here is derived from an EMBL/GenBank/DDBJ whole genome shotgun (WGS) entry which is preliminary data.</text>
</comment>
<proteinExistence type="predicted"/>
<keyword evidence="2" id="KW-1185">Reference proteome</keyword>
<dbReference type="EMBL" id="JADNRY010000017">
    <property type="protein sequence ID" value="KAF9073632.1"/>
    <property type="molecule type" value="Genomic_DNA"/>
</dbReference>
<dbReference type="AlphaFoldDB" id="A0A9P5Q3Z4"/>
<dbReference type="Proteomes" id="UP000772434">
    <property type="component" value="Unassembled WGS sequence"/>
</dbReference>
<reference evidence="1" key="1">
    <citation type="submission" date="2020-11" db="EMBL/GenBank/DDBJ databases">
        <authorList>
            <consortium name="DOE Joint Genome Institute"/>
            <person name="Ahrendt S."/>
            <person name="Riley R."/>
            <person name="Andreopoulos W."/>
            <person name="Labutti K."/>
            <person name="Pangilinan J."/>
            <person name="Ruiz-Duenas F.J."/>
            <person name="Barrasa J.M."/>
            <person name="Sanchez-Garcia M."/>
            <person name="Camarero S."/>
            <person name="Miyauchi S."/>
            <person name="Serrano A."/>
            <person name="Linde D."/>
            <person name="Babiker R."/>
            <person name="Drula E."/>
            <person name="Ayuso-Fernandez I."/>
            <person name="Pacheco R."/>
            <person name="Padilla G."/>
            <person name="Ferreira P."/>
            <person name="Barriuso J."/>
            <person name="Kellner H."/>
            <person name="Castanera R."/>
            <person name="Alfaro M."/>
            <person name="Ramirez L."/>
            <person name="Pisabarro A.G."/>
            <person name="Kuo A."/>
            <person name="Tritt A."/>
            <person name="Lipzen A."/>
            <person name="He G."/>
            <person name="Yan M."/>
            <person name="Ng V."/>
            <person name="Cullen D."/>
            <person name="Martin F."/>
            <person name="Rosso M.-N."/>
            <person name="Henrissat B."/>
            <person name="Hibbett D."/>
            <person name="Martinez A.T."/>
            <person name="Grigoriev I.V."/>
        </authorList>
    </citation>
    <scope>NUCLEOTIDE SEQUENCE</scope>
    <source>
        <strain evidence="1">AH 40177</strain>
    </source>
</reference>
<protein>
    <submittedName>
        <fullName evidence="1">Uncharacterized protein</fullName>
    </submittedName>
</protein>
<name>A0A9P5Q3Z4_9AGAR</name>
<accession>A0A9P5Q3Z4</accession>